<feature type="transmembrane region" description="Helical" evidence="1">
    <location>
        <begin position="290"/>
        <end position="307"/>
    </location>
</feature>
<name>A0A1G1V9G7_9BACT</name>
<feature type="transmembrane region" description="Helical" evidence="1">
    <location>
        <begin position="344"/>
        <end position="364"/>
    </location>
</feature>
<keyword evidence="1" id="KW-0812">Transmembrane</keyword>
<proteinExistence type="predicted"/>
<dbReference type="AlphaFoldDB" id="A0A1G1V9G7"/>
<accession>A0A1G1V9G7</accession>
<feature type="transmembrane region" description="Helical" evidence="1">
    <location>
        <begin position="319"/>
        <end position="338"/>
    </location>
</feature>
<feature type="transmembrane region" description="Helical" evidence="1">
    <location>
        <begin position="141"/>
        <end position="158"/>
    </location>
</feature>
<evidence type="ECO:0000256" key="1">
    <source>
        <dbReference type="SAM" id="Phobius"/>
    </source>
</evidence>
<feature type="transmembrane region" description="Helical" evidence="1">
    <location>
        <begin position="376"/>
        <end position="396"/>
    </location>
</feature>
<feature type="transmembrane region" description="Helical" evidence="1">
    <location>
        <begin position="211"/>
        <end position="230"/>
    </location>
</feature>
<evidence type="ECO:0000313" key="2">
    <source>
        <dbReference type="EMBL" id="OGY11957.1"/>
    </source>
</evidence>
<organism evidence="2 3">
    <name type="scientific">Candidatus Blackburnbacteria bacterium RIFCSPHIGHO2_02_FULL_44_20</name>
    <dbReference type="NCBI Taxonomy" id="1797516"/>
    <lineage>
        <taxon>Bacteria</taxon>
        <taxon>Candidatus Blackburniibacteriota</taxon>
    </lineage>
</organism>
<feature type="transmembrane region" description="Helical" evidence="1">
    <location>
        <begin position="84"/>
        <end position="105"/>
    </location>
</feature>
<dbReference type="STRING" id="1797516.A3D26_03130"/>
<reference evidence="2 3" key="1">
    <citation type="journal article" date="2016" name="Nat. Commun.">
        <title>Thousands of microbial genomes shed light on interconnected biogeochemical processes in an aquifer system.</title>
        <authorList>
            <person name="Anantharaman K."/>
            <person name="Brown C.T."/>
            <person name="Hug L.A."/>
            <person name="Sharon I."/>
            <person name="Castelle C.J."/>
            <person name="Probst A.J."/>
            <person name="Thomas B.C."/>
            <person name="Singh A."/>
            <person name="Wilkins M.J."/>
            <person name="Karaoz U."/>
            <person name="Brodie E.L."/>
            <person name="Williams K.H."/>
            <person name="Hubbard S.S."/>
            <person name="Banfield J.F."/>
        </authorList>
    </citation>
    <scope>NUCLEOTIDE SEQUENCE [LARGE SCALE GENOMIC DNA]</scope>
</reference>
<keyword evidence="1" id="KW-0472">Membrane</keyword>
<evidence type="ECO:0008006" key="4">
    <source>
        <dbReference type="Google" id="ProtNLM"/>
    </source>
</evidence>
<feature type="transmembrane region" description="Helical" evidence="1">
    <location>
        <begin position="170"/>
        <end position="196"/>
    </location>
</feature>
<feature type="transmembrane region" description="Helical" evidence="1">
    <location>
        <begin position="114"/>
        <end position="135"/>
    </location>
</feature>
<feature type="transmembrane region" description="Helical" evidence="1">
    <location>
        <begin position="251"/>
        <end position="270"/>
    </location>
</feature>
<dbReference type="EMBL" id="MHBZ01000009">
    <property type="protein sequence ID" value="OGY11957.1"/>
    <property type="molecule type" value="Genomic_DNA"/>
</dbReference>
<sequence>MNKLLAIVFVVSLVFILYHPALKTFFSQDDFFHFRVSQTDGTLGGFLSLFGFHSFEERKIAFYRPITRELPFNLSYAFFGLNPAPLRILSFLLLFANTYMVYLLIAKLFKNKTIGFFTSLFFATTSNTAALYYLAGGIQTIGATFFILLTLLLFDRYLETGNKKIKVLSFFTFLLALGSEEQSVILPVLLAGLIFIQSSFKESIKKSLLELWPHILVVCVFTWADINLIGFSKEETQYHFDFSIKKLANTFSWYLVWAFGLPEMLIDFVLPGLKLNPSLMRYWPHFYKPIFLSFFISAAVLIAATIYSGSKNIFKSRILWLLIVWFTTGLVPVLFLPQHKSTHYLQPVLPAFWGAIIFLTFSAYENLKSKAPKLSALLAGFFAGGILSLSFFSSLAGKELYWAASRGRLAKKLISDISYEFPKLPQGAVLYIQNDPSYPFVAKDWGGTSKQAAFVLNNVDGLRLYYKDPSLKVYYQDTIPPTEVIPESAYTVVAKIDW</sequence>
<comment type="caution">
    <text evidence="2">The sequence shown here is derived from an EMBL/GenBank/DDBJ whole genome shotgun (WGS) entry which is preliminary data.</text>
</comment>
<protein>
    <recommendedName>
        <fullName evidence="4">Glycosyltransferase RgtA/B/C/D-like domain-containing protein</fullName>
    </recommendedName>
</protein>
<gene>
    <name evidence="2" type="ORF">A3D26_03130</name>
</gene>
<evidence type="ECO:0000313" key="3">
    <source>
        <dbReference type="Proteomes" id="UP000178319"/>
    </source>
</evidence>
<dbReference type="Proteomes" id="UP000178319">
    <property type="component" value="Unassembled WGS sequence"/>
</dbReference>
<keyword evidence="1" id="KW-1133">Transmembrane helix</keyword>